<evidence type="ECO:0000313" key="16">
    <source>
        <dbReference type="EMBL" id="EPE35196.1"/>
    </source>
</evidence>
<dbReference type="CDD" id="cd17546">
    <property type="entry name" value="REC_hyHK_CKI1_RcsC-like"/>
    <property type="match status" value="1"/>
</dbReference>
<dbReference type="Gene3D" id="1.10.287.130">
    <property type="match status" value="1"/>
</dbReference>
<dbReference type="SUPFAM" id="SSF55781">
    <property type="entry name" value="GAF domain-like"/>
    <property type="match status" value="2"/>
</dbReference>
<gene>
    <name evidence="16" type="ORF">GLAREA_10892</name>
</gene>
<dbReference type="InterPro" id="IPR035965">
    <property type="entry name" value="PAS-like_dom_sf"/>
</dbReference>
<dbReference type="Gene3D" id="3.30.450.40">
    <property type="match status" value="1"/>
</dbReference>
<keyword evidence="1" id="KW-0600">Photoreceptor protein</keyword>
<evidence type="ECO:0000256" key="8">
    <source>
        <dbReference type="ARBA" id="ARBA00022991"/>
    </source>
</evidence>
<dbReference type="PANTHER" id="PTHR43065:SF10">
    <property type="entry name" value="PEROXIDE STRESS-ACTIVATED HISTIDINE KINASE MAK3"/>
    <property type="match status" value="1"/>
</dbReference>
<dbReference type="InterPro" id="IPR013515">
    <property type="entry name" value="Phytochrome_cen-reg"/>
</dbReference>
<keyword evidence="6 16" id="KW-0418">Kinase</keyword>
<dbReference type="SUPFAM" id="SSF55874">
    <property type="entry name" value="ATPase domain of HSP90 chaperone/DNA topoisomerase II/histidine kinase"/>
    <property type="match status" value="1"/>
</dbReference>
<evidence type="ECO:0000256" key="5">
    <source>
        <dbReference type="ARBA" id="ARBA00022741"/>
    </source>
</evidence>
<sequence>MTTPDPADAQPSCATEPHDVNTGAPANATLESSKSEQDHGHDVGTVPESDNTRYQNDELVGSTSKEAGPAHISSEIAVPADLKDTELDGEPIPSNDASVQGDGEPLRIERVFPIRIEIPDNQLPTDTSSDAATIDSNDSVVQTPSSKNSNPDLQSEIRKQLDEAPQVFTNQPSQAVSNGEYFVTSRFSYFTGNNDSRRDSAISEGSKSAQSSERPGTGESAVAVESTEKVFRCEDEPIHIPGAIQRFGALIAIRESPDGVFSVRIVSENSNNITGLDPEALFELRCFTDILVQHDKKEFVSRARSMRSWTPEDTARTNPDVFTISLTSLIGAPKPVFCALHCNLGSDLIICEFEPKHDIFQSEPPALPAHPISVTDHQAFAPEELRPLMTKSKPLRINRESGRQLGSMELFHMLCEMQAQLASAKDLTALLDITVGLVYELTGFHRVMVYQFDETNAGCVVSEYFNNKATRDSYLNLHFPASDIPKQARELYVINKIRVLYDRDEETARLMCRTLKDAETPLDLKHSYLRAMSPIHIKYLHNMGVRASMSISLMVENKLWGLISCHNYGSEARVSLPVRELCRSLGETCSTHIEKLLYSARIKVRKPLSAAPKKTSPTAFINASSSDLLNMFDADFGFLAIKGEARTIGKLTAYNEAIALLQYIRQRSFTQIFATQNVKKDCPTIDFPTGFSVLSGMLVVPLALDGIDFLVFFRKSKSKEIFWAGNPHEKDLKVGQNAYLEPRSSFKRWSEQVVGTSREWTEDQVESAAVLSTLYGRFIEIWRQKDSIVQRNRMTRLLIRNAGHEVRTPLNSIINYLEVALEEPLDERARNHLHRSLQASKSLVFVVNDLLSLTEVEGIDFKNHEDDFNLKEMISDLISAFKNESIRQHLEILLQDDESIPAVVRCDPTGLRQVLSNLLTNAIEHGSGDHVEIGLKHLSSTNDNNLVEISFQDRGKGLTEVELDSIFLDLEQVLDEDEGSPEGTPADGPKLTAEPPRPKFIGLGLAFTARFVRLNLGQITMSSKIGKGTRVSIKIPFRKAVKAKTPPASPLGLALPTPPCDPTHLLTASKLQVPSTLPIRTLNPDSTAQLPLTAPSPSLLLTTPPPAALTTSPLPSTPLSHYPFPEMLRPEGQKSKFNVLIAEDNPLNSRLLETRLVKRGHNVRVTVDGQACADAFMRDPGGFDVVLMDLQMPLVDGSASTRLIRAFEAEAHTKIQTESPPNRIPIIAVSASLTENALDDYLATGFDGWILKPIDFSRLEAILEAIVDQRIRGLLLHGREVWERGGWFR</sequence>
<dbReference type="Gene3D" id="3.30.450.270">
    <property type="match status" value="1"/>
</dbReference>
<dbReference type="RefSeq" id="XP_008078183.1">
    <property type="nucleotide sequence ID" value="XM_008079992.1"/>
</dbReference>
<dbReference type="GO" id="GO:0016853">
    <property type="term" value="F:isomerase activity"/>
    <property type="evidence" value="ECO:0007669"/>
    <property type="project" value="UniProtKB-KW"/>
</dbReference>
<evidence type="ECO:0000256" key="2">
    <source>
        <dbReference type="ARBA" id="ARBA00022553"/>
    </source>
</evidence>
<feature type="region of interest" description="Disordered" evidence="12">
    <location>
        <begin position="196"/>
        <end position="223"/>
    </location>
</feature>
<keyword evidence="16" id="KW-0413">Isomerase</keyword>
<dbReference type="PROSITE" id="PS50109">
    <property type="entry name" value="HIS_KIN"/>
    <property type="match status" value="1"/>
</dbReference>
<dbReference type="GO" id="GO:0000155">
    <property type="term" value="F:phosphorelay sensor kinase activity"/>
    <property type="evidence" value="ECO:0007669"/>
    <property type="project" value="InterPro"/>
</dbReference>
<keyword evidence="3" id="KW-0716">Sensory transduction</keyword>
<dbReference type="Gene3D" id="3.40.50.2300">
    <property type="match status" value="1"/>
</dbReference>
<keyword evidence="10" id="KW-0675">Receptor</keyword>
<dbReference type="SMART" id="SM00388">
    <property type="entry name" value="HisKA"/>
    <property type="match status" value="1"/>
</dbReference>
<name>S3DTB9_GLAL2</name>
<dbReference type="OMA" id="ERVYPIR"/>
<dbReference type="KEGG" id="glz:GLAREA_10892"/>
<dbReference type="Pfam" id="PF00360">
    <property type="entry name" value="PHY"/>
    <property type="match status" value="1"/>
</dbReference>
<evidence type="ECO:0000259" key="14">
    <source>
        <dbReference type="PROSITE" id="PS50109"/>
    </source>
</evidence>
<dbReference type="GeneID" id="19469937"/>
<feature type="modified residue" description="4-aspartylphosphate" evidence="11">
    <location>
        <position position="1189"/>
    </location>
</feature>
<dbReference type="Gene3D" id="3.30.565.10">
    <property type="entry name" value="Histidine kinase-like ATPase, C-terminal domain"/>
    <property type="match status" value="1"/>
</dbReference>
<keyword evidence="9" id="KW-0902">Two-component regulatory system</keyword>
<dbReference type="OrthoDB" id="2015534at2759"/>
<dbReference type="PROSITE" id="PS50046">
    <property type="entry name" value="PHYTOCHROME_2"/>
    <property type="match status" value="1"/>
</dbReference>
<dbReference type="HOGENOM" id="CLU_000445_50_4_1"/>
<dbReference type="InterPro" id="IPR003594">
    <property type="entry name" value="HATPase_dom"/>
</dbReference>
<keyword evidence="7" id="KW-0067">ATP-binding</keyword>
<dbReference type="Pfam" id="PF00512">
    <property type="entry name" value="HisKA"/>
    <property type="match status" value="1"/>
</dbReference>
<proteinExistence type="predicted"/>
<feature type="domain" description="Histidine kinase" evidence="14">
    <location>
        <begin position="801"/>
        <end position="1039"/>
    </location>
</feature>
<dbReference type="GO" id="GO:0005524">
    <property type="term" value="F:ATP binding"/>
    <property type="evidence" value="ECO:0007669"/>
    <property type="project" value="UniProtKB-KW"/>
</dbReference>
<dbReference type="CDD" id="cd00082">
    <property type="entry name" value="HisKA"/>
    <property type="match status" value="1"/>
</dbReference>
<dbReference type="GO" id="GO:0009584">
    <property type="term" value="P:detection of visible light"/>
    <property type="evidence" value="ECO:0007669"/>
    <property type="project" value="InterPro"/>
</dbReference>
<dbReference type="SMART" id="SM00387">
    <property type="entry name" value="HATPase_c"/>
    <property type="match status" value="1"/>
</dbReference>
<dbReference type="Proteomes" id="UP000016922">
    <property type="component" value="Unassembled WGS sequence"/>
</dbReference>
<feature type="compositionally biased region" description="Basic and acidic residues" evidence="12">
    <location>
        <begin position="33"/>
        <end position="42"/>
    </location>
</feature>
<dbReference type="InterPro" id="IPR003018">
    <property type="entry name" value="GAF"/>
</dbReference>
<feature type="region of interest" description="Disordered" evidence="12">
    <location>
        <begin position="1"/>
        <end position="105"/>
    </location>
</feature>
<dbReference type="InterPro" id="IPR029016">
    <property type="entry name" value="GAF-like_dom_sf"/>
</dbReference>
<evidence type="ECO:0000256" key="3">
    <source>
        <dbReference type="ARBA" id="ARBA00022606"/>
    </source>
</evidence>
<feature type="region of interest" description="Disordered" evidence="12">
    <location>
        <begin position="118"/>
        <end position="153"/>
    </location>
</feature>
<dbReference type="PRINTS" id="PR01033">
    <property type="entry name" value="PHYTOCHROME"/>
</dbReference>
<accession>S3DTB9</accession>
<dbReference type="SMART" id="SM00065">
    <property type="entry name" value="GAF"/>
    <property type="match status" value="1"/>
</dbReference>
<feature type="domain" description="Phytochrome chromophore attachment site" evidence="13">
    <location>
        <begin position="426"/>
        <end position="587"/>
    </location>
</feature>
<dbReference type="GO" id="GO:0009881">
    <property type="term" value="F:photoreceptor activity"/>
    <property type="evidence" value="ECO:0007669"/>
    <property type="project" value="UniProtKB-KW"/>
</dbReference>
<feature type="region of interest" description="Disordered" evidence="12">
    <location>
        <begin position="975"/>
        <end position="995"/>
    </location>
</feature>
<protein>
    <submittedName>
        <fullName evidence="16">ATPase of HSP90 chaperone/DNA topoisomerase II/histidine kinase</fullName>
    </submittedName>
</protein>
<evidence type="ECO:0000313" key="17">
    <source>
        <dbReference type="Proteomes" id="UP000016922"/>
    </source>
</evidence>
<feature type="domain" description="Response regulatory" evidence="15">
    <location>
        <begin position="1138"/>
        <end position="1267"/>
    </location>
</feature>
<reference evidence="16 17" key="1">
    <citation type="journal article" date="2013" name="BMC Genomics">
        <title>Genomics-driven discovery of the pneumocandin biosynthetic gene cluster in the fungus Glarea lozoyensis.</title>
        <authorList>
            <person name="Chen L."/>
            <person name="Yue Q."/>
            <person name="Zhang X."/>
            <person name="Xiang M."/>
            <person name="Wang C."/>
            <person name="Li S."/>
            <person name="Che Y."/>
            <person name="Ortiz-Lopez F.J."/>
            <person name="Bills G.F."/>
            <person name="Liu X."/>
            <person name="An Z."/>
        </authorList>
    </citation>
    <scope>NUCLEOTIDE SEQUENCE [LARGE SCALE GENOMIC DNA]</scope>
    <source>
        <strain evidence="17">ATCC 20868 / MF5171</strain>
    </source>
</reference>
<dbReference type="InterPro" id="IPR001789">
    <property type="entry name" value="Sig_transdc_resp-reg_receiver"/>
</dbReference>
<dbReference type="EMBL" id="KE145355">
    <property type="protein sequence ID" value="EPE35196.1"/>
    <property type="molecule type" value="Genomic_DNA"/>
</dbReference>
<dbReference type="InterPro" id="IPR001294">
    <property type="entry name" value="Phytochrome"/>
</dbReference>
<evidence type="ECO:0000256" key="7">
    <source>
        <dbReference type="ARBA" id="ARBA00022840"/>
    </source>
</evidence>
<dbReference type="InterPro" id="IPR043150">
    <property type="entry name" value="Phytochrome_PHY_sf"/>
</dbReference>
<evidence type="ECO:0000256" key="11">
    <source>
        <dbReference type="PROSITE-ProRule" id="PRU00169"/>
    </source>
</evidence>
<dbReference type="InterPro" id="IPR036097">
    <property type="entry name" value="HisK_dim/P_sf"/>
</dbReference>
<dbReference type="PANTHER" id="PTHR43065">
    <property type="entry name" value="SENSOR HISTIDINE KINASE"/>
    <property type="match status" value="1"/>
</dbReference>
<feature type="compositionally biased region" description="Polar residues" evidence="12">
    <location>
        <begin position="122"/>
        <end position="153"/>
    </location>
</feature>
<evidence type="ECO:0000256" key="9">
    <source>
        <dbReference type="ARBA" id="ARBA00023012"/>
    </source>
</evidence>
<organism evidence="16 17">
    <name type="scientific">Glarea lozoyensis (strain ATCC 20868 / MF5171)</name>
    <dbReference type="NCBI Taxonomy" id="1116229"/>
    <lineage>
        <taxon>Eukaryota</taxon>
        <taxon>Fungi</taxon>
        <taxon>Dikarya</taxon>
        <taxon>Ascomycota</taxon>
        <taxon>Pezizomycotina</taxon>
        <taxon>Leotiomycetes</taxon>
        <taxon>Helotiales</taxon>
        <taxon>Helotiaceae</taxon>
        <taxon>Glarea</taxon>
    </lineage>
</organism>
<dbReference type="SUPFAM" id="SSF47384">
    <property type="entry name" value="Homodimeric domain of signal transducing histidine kinase"/>
    <property type="match status" value="1"/>
</dbReference>
<feature type="compositionally biased region" description="Polar residues" evidence="12">
    <location>
        <begin position="203"/>
        <end position="214"/>
    </location>
</feature>
<dbReference type="InterPro" id="IPR013654">
    <property type="entry name" value="PAS_2"/>
</dbReference>
<keyword evidence="8" id="KW-0157">Chromophore</keyword>
<keyword evidence="4" id="KW-0808">Transferase</keyword>
<dbReference type="InterPro" id="IPR016132">
    <property type="entry name" value="Phyto_chromo_attachment"/>
</dbReference>
<dbReference type="SUPFAM" id="SSF52172">
    <property type="entry name" value="CheY-like"/>
    <property type="match status" value="1"/>
</dbReference>
<keyword evidence="2 11" id="KW-0597">Phosphoprotein</keyword>
<dbReference type="GO" id="GO:0006355">
    <property type="term" value="P:regulation of DNA-templated transcription"/>
    <property type="evidence" value="ECO:0007669"/>
    <property type="project" value="InterPro"/>
</dbReference>
<evidence type="ECO:0000256" key="10">
    <source>
        <dbReference type="ARBA" id="ARBA00023170"/>
    </source>
</evidence>
<dbReference type="SMART" id="SM00448">
    <property type="entry name" value="REC"/>
    <property type="match status" value="1"/>
</dbReference>
<dbReference type="PROSITE" id="PS50110">
    <property type="entry name" value="RESPONSE_REGULATORY"/>
    <property type="match status" value="1"/>
</dbReference>
<dbReference type="Pfam" id="PF08446">
    <property type="entry name" value="PAS_2"/>
    <property type="match status" value="1"/>
</dbReference>
<evidence type="ECO:0000259" key="13">
    <source>
        <dbReference type="PROSITE" id="PS50046"/>
    </source>
</evidence>
<dbReference type="eggNOG" id="KOG0519">
    <property type="taxonomic scope" value="Eukaryota"/>
</dbReference>
<evidence type="ECO:0000256" key="6">
    <source>
        <dbReference type="ARBA" id="ARBA00022777"/>
    </source>
</evidence>
<dbReference type="Pfam" id="PF00072">
    <property type="entry name" value="Response_reg"/>
    <property type="match status" value="1"/>
</dbReference>
<evidence type="ECO:0000259" key="15">
    <source>
        <dbReference type="PROSITE" id="PS50110"/>
    </source>
</evidence>
<dbReference type="InterPro" id="IPR005467">
    <property type="entry name" value="His_kinase_dom"/>
</dbReference>
<evidence type="ECO:0000256" key="4">
    <source>
        <dbReference type="ARBA" id="ARBA00022679"/>
    </source>
</evidence>
<dbReference type="InterPro" id="IPR011006">
    <property type="entry name" value="CheY-like_superfamily"/>
</dbReference>
<dbReference type="InterPro" id="IPR036890">
    <property type="entry name" value="HATPase_C_sf"/>
</dbReference>
<keyword evidence="5" id="KW-0547">Nucleotide-binding</keyword>
<evidence type="ECO:0000256" key="1">
    <source>
        <dbReference type="ARBA" id="ARBA00022543"/>
    </source>
</evidence>
<dbReference type="Pfam" id="PF02518">
    <property type="entry name" value="HATPase_c"/>
    <property type="match status" value="1"/>
</dbReference>
<dbReference type="Pfam" id="PF01590">
    <property type="entry name" value="GAF"/>
    <property type="match status" value="1"/>
</dbReference>
<evidence type="ECO:0000256" key="12">
    <source>
        <dbReference type="SAM" id="MobiDB-lite"/>
    </source>
</evidence>
<dbReference type="SUPFAM" id="SSF55785">
    <property type="entry name" value="PYP-like sensor domain (PAS domain)"/>
    <property type="match status" value="1"/>
</dbReference>
<keyword evidence="17" id="KW-1185">Reference proteome</keyword>
<dbReference type="Gene3D" id="3.30.450.20">
    <property type="entry name" value="PAS domain"/>
    <property type="match status" value="1"/>
</dbReference>
<dbReference type="InterPro" id="IPR003661">
    <property type="entry name" value="HisK_dim/P_dom"/>
</dbReference>